<keyword evidence="1" id="KW-0812">Transmembrane</keyword>
<proteinExistence type="predicted"/>
<name>A0A8X6FP23_TRICU</name>
<feature type="transmembrane region" description="Helical" evidence="1">
    <location>
        <begin position="44"/>
        <end position="63"/>
    </location>
</feature>
<dbReference type="OrthoDB" id="10433963at2759"/>
<sequence length="242" mass="27883">MSIEEYKVSILKIINSEENARNLLIISNLDKRDLERLLFHPSRLNLLILLILVCGCSCAFNRSTIEEEMFNVFDLFLSITNITVFIVMFLGLCTLYEWIFYHITTLNSVSSVQEDSRTAVVENEHRTLTAIGDADKRVASTNTDFSEFVTELVQEPIGESECYPKDQAARVDTCLRQRAAKYDTFIRNETMTNFSYLTKQAAKNDNFIRMQIAKRCDYLRKRAGKNLNFIRSQSGQNINANE</sequence>
<comment type="caution">
    <text evidence="2">The sequence shown here is derived from an EMBL/GenBank/DDBJ whole genome shotgun (WGS) entry which is preliminary data.</text>
</comment>
<accession>A0A8X6FP23</accession>
<keyword evidence="3" id="KW-1185">Reference proteome</keyword>
<evidence type="ECO:0000313" key="2">
    <source>
        <dbReference type="EMBL" id="GFQ85975.1"/>
    </source>
</evidence>
<dbReference type="EMBL" id="BMAO01003148">
    <property type="protein sequence ID" value="GFQ85975.1"/>
    <property type="molecule type" value="Genomic_DNA"/>
</dbReference>
<gene>
    <name evidence="2" type="ORF">TNCT_695391</name>
</gene>
<dbReference type="AlphaFoldDB" id="A0A8X6FP23"/>
<evidence type="ECO:0000313" key="3">
    <source>
        <dbReference type="Proteomes" id="UP000887116"/>
    </source>
</evidence>
<reference evidence="2" key="1">
    <citation type="submission" date="2020-07" db="EMBL/GenBank/DDBJ databases">
        <title>Multicomponent nature underlies the extraordinary mechanical properties of spider dragline silk.</title>
        <authorList>
            <person name="Kono N."/>
            <person name="Nakamura H."/>
            <person name="Mori M."/>
            <person name="Yoshida Y."/>
            <person name="Ohtoshi R."/>
            <person name="Malay A.D."/>
            <person name="Moran D.A.P."/>
            <person name="Tomita M."/>
            <person name="Numata K."/>
            <person name="Arakawa K."/>
        </authorList>
    </citation>
    <scope>NUCLEOTIDE SEQUENCE</scope>
</reference>
<evidence type="ECO:0000256" key="1">
    <source>
        <dbReference type="SAM" id="Phobius"/>
    </source>
</evidence>
<feature type="transmembrane region" description="Helical" evidence="1">
    <location>
        <begin position="75"/>
        <end position="96"/>
    </location>
</feature>
<keyword evidence="1" id="KW-0472">Membrane</keyword>
<keyword evidence="1" id="KW-1133">Transmembrane helix</keyword>
<protein>
    <submittedName>
        <fullName evidence="2">Uncharacterized protein</fullName>
    </submittedName>
</protein>
<organism evidence="2 3">
    <name type="scientific">Trichonephila clavata</name>
    <name type="common">Joro spider</name>
    <name type="synonym">Nephila clavata</name>
    <dbReference type="NCBI Taxonomy" id="2740835"/>
    <lineage>
        <taxon>Eukaryota</taxon>
        <taxon>Metazoa</taxon>
        <taxon>Ecdysozoa</taxon>
        <taxon>Arthropoda</taxon>
        <taxon>Chelicerata</taxon>
        <taxon>Arachnida</taxon>
        <taxon>Araneae</taxon>
        <taxon>Araneomorphae</taxon>
        <taxon>Entelegynae</taxon>
        <taxon>Araneoidea</taxon>
        <taxon>Nephilidae</taxon>
        <taxon>Trichonephila</taxon>
    </lineage>
</organism>
<dbReference type="Proteomes" id="UP000887116">
    <property type="component" value="Unassembled WGS sequence"/>
</dbReference>